<evidence type="ECO:0000313" key="3">
    <source>
        <dbReference type="Proteomes" id="UP001163726"/>
    </source>
</evidence>
<accession>A0ABY7AQ95</accession>
<evidence type="ECO:0008006" key="4">
    <source>
        <dbReference type="Google" id="ProtNLM"/>
    </source>
</evidence>
<organism evidence="2 3">
    <name type="scientific">Catenovulum adriaticum</name>
    <dbReference type="NCBI Taxonomy" id="2984846"/>
    <lineage>
        <taxon>Bacteria</taxon>
        <taxon>Pseudomonadati</taxon>
        <taxon>Pseudomonadota</taxon>
        <taxon>Gammaproteobacteria</taxon>
        <taxon>Alteromonadales</taxon>
        <taxon>Alteromonadaceae</taxon>
        <taxon>Catenovulum</taxon>
    </lineage>
</organism>
<protein>
    <recommendedName>
        <fullName evidence="4">Small secreted protein</fullName>
    </recommendedName>
</protein>
<proteinExistence type="predicted"/>
<dbReference type="Proteomes" id="UP001163726">
    <property type="component" value="Chromosome"/>
</dbReference>
<feature type="chain" id="PRO_5046329885" description="Small secreted protein" evidence="1">
    <location>
        <begin position="23"/>
        <end position="64"/>
    </location>
</feature>
<feature type="signal peptide" evidence="1">
    <location>
        <begin position="1"/>
        <end position="22"/>
    </location>
</feature>
<evidence type="ECO:0000313" key="2">
    <source>
        <dbReference type="EMBL" id="WAJ70489.1"/>
    </source>
</evidence>
<dbReference type="EMBL" id="CP109965">
    <property type="protein sequence ID" value="WAJ70489.1"/>
    <property type="molecule type" value="Genomic_DNA"/>
</dbReference>
<reference evidence="2" key="1">
    <citation type="submission" date="2022-10" db="EMBL/GenBank/DDBJ databases">
        <title>Catenovulum adriacola sp. nov. isolated in the Harbour of Susak.</title>
        <authorList>
            <person name="Schoch T."/>
            <person name="Reich S.J."/>
            <person name="Stoeferle S."/>
            <person name="Flaiz M."/>
            <person name="Kazda M."/>
            <person name="Riedel C.U."/>
            <person name="Duerre P."/>
        </authorList>
    </citation>
    <scope>NUCLEOTIDE SEQUENCE</scope>
    <source>
        <strain evidence="2">TS8</strain>
    </source>
</reference>
<dbReference type="RefSeq" id="WP_268074839.1">
    <property type="nucleotide sequence ID" value="NZ_CP109965.1"/>
</dbReference>
<name>A0ABY7AQ95_9ALTE</name>
<keyword evidence="1" id="KW-0732">Signal</keyword>
<dbReference type="PROSITE" id="PS51257">
    <property type="entry name" value="PROKAR_LIPOPROTEIN"/>
    <property type="match status" value="1"/>
</dbReference>
<gene>
    <name evidence="2" type="ORF">OLW01_01330</name>
</gene>
<keyword evidence="3" id="KW-1185">Reference proteome</keyword>
<evidence type="ECO:0000256" key="1">
    <source>
        <dbReference type="SAM" id="SignalP"/>
    </source>
</evidence>
<sequence>MKIKSIVMQVLFVMFAVTGVVACEQGPAEKTGEKMDEAFEDAGNKAEDLCEDAKEGANAEDTDC</sequence>